<dbReference type="PANTHER" id="PTHR32089:SF112">
    <property type="entry name" value="LYSOZYME-LIKE PROTEIN-RELATED"/>
    <property type="match status" value="1"/>
</dbReference>
<dbReference type="GO" id="GO:0004888">
    <property type="term" value="F:transmembrane signaling receptor activity"/>
    <property type="evidence" value="ECO:0007669"/>
    <property type="project" value="InterPro"/>
</dbReference>
<dbReference type="InterPro" id="IPR011644">
    <property type="entry name" value="Heme_NO-bd"/>
</dbReference>
<evidence type="ECO:0000256" key="1">
    <source>
        <dbReference type="ARBA" id="ARBA00023224"/>
    </source>
</evidence>
<organism evidence="6 7">
    <name type="scientific">Peptoanaerobacter stomatis</name>
    <dbReference type="NCBI Taxonomy" id="796937"/>
    <lineage>
        <taxon>Bacteria</taxon>
        <taxon>Bacillati</taxon>
        <taxon>Bacillota</taxon>
        <taxon>Clostridia</taxon>
        <taxon>Peptostreptococcales</taxon>
        <taxon>Filifactoraceae</taxon>
        <taxon>Peptoanaerobacter</taxon>
    </lineage>
</organism>
<evidence type="ECO:0000256" key="4">
    <source>
        <dbReference type="SAM" id="Phobius"/>
    </source>
</evidence>
<sequence>MKGTVVKLWINTLKGIYGENEINDIIRSIGMDPARAISPLENVEDGIVYKMTGAVAQHYNITESNLWRMIGEDNIKEFFKWYPVFFNKANMFLFLCSLNNIHQVVRKRISGSNPPILDIEIVGKKEATMTYKSGRNMFDYLIGLLEGTKKHFNENVKIEELSRGNGILVLKLSFDYELMEHKNYLFGKILSLGFIKNQPIKIFLFSLIPALILSIFIKNPFVISVISALLALIGSKVLMTPVEDMKNEIDKLSDKNYISRKKYNTYDEYNEIFDSIKEHKEKFAEGFIDLSSMTGEMASFSGDLLEISNAMQETSAEISKSVDRLNEKSLEQSNYTEKNVSMLSDNVENIIELSKTEMNNKAEVEKAVQTTTKSFEKLNETTKNLQFIVDKFESLKENSDRLKSNGKEIEDIASFVSSISYQTNLLALNASIEAARAGEAGKGFAVVAEEVRELAQKSEQAATKIKDNIFNFLSDIEVMVSEIYEQNEILQSGTQTIKESMDITKISNAQIGKISMQMSLSADKLEKQAQNLKNILEDMNMLSETAGDNANLAQSAKDNVNSYSRELNKLVLGIRNFESAIGQFDKMLSEYKL</sequence>
<dbReference type="SUPFAM" id="SSF58104">
    <property type="entry name" value="Methyl-accepting chemotaxis protein (MCP) signaling domain"/>
    <property type="match status" value="1"/>
</dbReference>
<dbReference type="GO" id="GO:0007165">
    <property type="term" value="P:signal transduction"/>
    <property type="evidence" value="ECO:0007669"/>
    <property type="project" value="UniProtKB-KW"/>
</dbReference>
<keyword evidence="1 3" id="KW-0807">Transducer</keyword>
<gene>
    <name evidence="6" type="ORF">HMPREF9629_01309</name>
</gene>
<dbReference type="EMBL" id="AFZE01000004">
    <property type="protein sequence ID" value="EHL16240.1"/>
    <property type="molecule type" value="Genomic_DNA"/>
</dbReference>
<evidence type="ECO:0000313" key="6">
    <source>
        <dbReference type="EMBL" id="EHL16240.1"/>
    </source>
</evidence>
<dbReference type="Pfam" id="PF07700">
    <property type="entry name" value="HNOB"/>
    <property type="match status" value="1"/>
</dbReference>
<dbReference type="InterPro" id="IPR038158">
    <property type="entry name" value="H-NOX_domain_sf"/>
</dbReference>
<keyword evidence="4" id="KW-0472">Membrane</keyword>
<dbReference type="PROSITE" id="PS50111">
    <property type="entry name" value="CHEMOTAXIS_TRANSDUC_2"/>
    <property type="match status" value="1"/>
</dbReference>
<dbReference type="InterPro" id="IPR024096">
    <property type="entry name" value="NO_sig/Golgi_transp_ligand-bd"/>
</dbReference>
<dbReference type="GO" id="GO:0006935">
    <property type="term" value="P:chemotaxis"/>
    <property type="evidence" value="ECO:0007669"/>
    <property type="project" value="InterPro"/>
</dbReference>
<evidence type="ECO:0000256" key="2">
    <source>
        <dbReference type="ARBA" id="ARBA00029447"/>
    </source>
</evidence>
<name>G9WYQ8_9FIRM</name>
<keyword evidence="4" id="KW-0812">Transmembrane</keyword>
<dbReference type="AlphaFoldDB" id="G9WYQ8"/>
<dbReference type="Gene3D" id="1.10.287.950">
    <property type="entry name" value="Methyl-accepting chemotaxis protein"/>
    <property type="match status" value="1"/>
</dbReference>
<dbReference type="Gene3D" id="3.90.1520.10">
    <property type="entry name" value="H-NOX domain"/>
    <property type="match status" value="1"/>
</dbReference>
<dbReference type="BioCyc" id="EBAC796937-HMP:GMGH-1314-MONOMER"/>
<feature type="transmembrane region" description="Helical" evidence="4">
    <location>
        <begin position="200"/>
        <end position="217"/>
    </location>
</feature>
<dbReference type="PRINTS" id="PR00260">
    <property type="entry name" value="CHEMTRNSDUCR"/>
</dbReference>
<evidence type="ECO:0000313" key="7">
    <source>
        <dbReference type="Proteomes" id="UP000006437"/>
    </source>
</evidence>
<dbReference type="SUPFAM" id="SSF111126">
    <property type="entry name" value="Ligand-binding domain in the NO signalling and Golgi transport"/>
    <property type="match status" value="1"/>
</dbReference>
<comment type="caution">
    <text evidence="6">The sequence shown here is derived from an EMBL/GenBank/DDBJ whole genome shotgun (WGS) entry which is preliminary data.</text>
</comment>
<dbReference type="PANTHER" id="PTHR32089">
    <property type="entry name" value="METHYL-ACCEPTING CHEMOTAXIS PROTEIN MCPB"/>
    <property type="match status" value="1"/>
</dbReference>
<dbReference type="HOGENOM" id="CLU_000445_107_18_9"/>
<evidence type="ECO:0000259" key="5">
    <source>
        <dbReference type="PROSITE" id="PS50111"/>
    </source>
</evidence>
<dbReference type="GO" id="GO:0020037">
    <property type="term" value="F:heme binding"/>
    <property type="evidence" value="ECO:0007669"/>
    <property type="project" value="InterPro"/>
</dbReference>
<reference evidence="6 7" key="1">
    <citation type="submission" date="2011-08" db="EMBL/GenBank/DDBJ databases">
        <title>The Genome Sequence of Eubacteriaceae bacterium ACC19a.</title>
        <authorList>
            <consortium name="The Broad Institute Genome Sequencing Platform"/>
            <person name="Earl A."/>
            <person name="Ward D."/>
            <person name="Feldgarden M."/>
            <person name="Gevers D."/>
            <person name="Sizova M."/>
            <person name="Hazen A."/>
            <person name="Epstein S."/>
            <person name="Young S.K."/>
            <person name="Zeng Q."/>
            <person name="Gargeya S."/>
            <person name="Fitzgerald M."/>
            <person name="Haas B."/>
            <person name="Abouelleil A."/>
            <person name="Alvarado L."/>
            <person name="Arachchi H.M."/>
            <person name="Berlin A."/>
            <person name="Brown A."/>
            <person name="Chapman S.B."/>
            <person name="Chen Z."/>
            <person name="Dunbar C."/>
            <person name="Freedman E."/>
            <person name="Gearin G."/>
            <person name="Gellesch M."/>
            <person name="Goldberg J."/>
            <person name="Griggs A."/>
            <person name="Gujja S."/>
            <person name="Heiman D."/>
            <person name="Howarth C."/>
            <person name="Larson L."/>
            <person name="Lui A."/>
            <person name="MacDonald P.J.P."/>
            <person name="Montmayeur A."/>
            <person name="Murphy C."/>
            <person name="Neiman D."/>
            <person name="Pearson M."/>
            <person name="Priest M."/>
            <person name="Roberts A."/>
            <person name="Saif S."/>
            <person name="Shea T."/>
            <person name="Shenoy N."/>
            <person name="Sisk P."/>
            <person name="Stolte C."/>
            <person name="Sykes S."/>
            <person name="Wortman J."/>
            <person name="Nusbaum C."/>
            <person name="Birren B."/>
        </authorList>
    </citation>
    <scope>NUCLEOTIDE SEQUENCE [LARGE SCALE GENOMIC DNA]</scope>
    <source>
        <strain evidence="6 7">ACC19a</strain>
    </source>
</reference>
<proteinExistence type="inferred from homology"/>
<evidence type="ECO:0000256" key="3">
    <source>
        <dbReference type="PROSITE-ProRule" id="PRU00284"/>
    </source>
</evidence>
<accession>G9WYQ8</accession>
<dbReference type="SMART" id="SM00283">
    <property type="entry name" value="MA"/>
    <property type="match status" value="1"/>
</dbReference>
<dbReference type="GO" id="GO:0016020">
    <property type="term" value="C:membrane"/>
    <property type="evidence" value="ECO:0007669"/>
    <property type="project" value="InterPro"/>
</dbReference>
<dbReference type="InterPro" id="IPR004089">
    <property type="entry name" value="MCPsignal_dom"/>
</dbReference>
<dbReference type="RefSeq" id="WP_009525542.1">
    <property type="nucleotide sequence ID" value="NZ_JH414553.1"/>
</dbReference>
<protein>
    <recommendedName>
        <fullName evidence="5">Methyl-accepting transducer domain-containing protein</fullName>
    </recommendedName>
</protein>
<dbReference type="InterPro" id="IPR004090">
    <property type="entry name" value="Chemotax_Me-accpt_rcpt"/>
</dbReference>
<feature type="domain" description="Methyl-accepting transducer" evidence="5">
    <location>
        <begin position="307"/>
        <end position="547"/>
    </location>
</feature>
<dbReference type="Pfam" id="PF00015">
    <property type="entry name" value="MCPsignal"/>
    <property type="match status" value="1"/>
</dbReference>
<keyword evidence="4" id="KW-1133">Transmembrane helix</keyword>
<dbReference type="Proteomes" id="UP000006437">
    <property type="component" value="Unassembled WGS sequence"/>
</dbReference>
<comment type="similarity">
    <text evidence="2">Belongs to the methyl-accepting chemotaxis (MCP) protein family.</text>
</comment>